<gene>
    <name evidence="2" type="ORF">ICL16_35185</name>
</gene>
<dbReference type="PANTHER" id="PTHR24567">
    <property type="entry name" value="CRP FAMILY TRANSCRIPTIONAL REGULATORY PROTEIN"/>
    <property type="match status" value="1"/>
</dbReference>
<evidence type="ECO:0000313" key="3">
    <source>
        <dbReference type="Proteomes" id="UP000629098"/>
    </source>
</evidence>
<dbReference type="PROSITE" id="PS50042">
    <property type="entry name" value="CNMP_BINDING_3"/>
    <property type="match status" value="1"/>
</dbReference>
<reference evidence="2" key="1">
    <citation type="submission" date="2020-09" db="EMBL/GenBank/DDBJ databases">
        <title>Iningainema tapete sp. nov. (Scytonemataceae, Cyanobacteria) from greenhouses in central Florida (USA) produces two types of nodularin with biosynthetic potential for microcystin-LR and anabaenopeptins.</title>
        <authorList>
            <person name="Berthold D.E."/>
            <person name="Lefler F.W."/>
            <person name="Huang I.-S."/>
            <person name="Abdulla H."/>
            <person name="Zimba P.V."/>
            <person name="Laughinghouse H.D. IV."/>
        </authorList>
    </citation>
    <scope>NUCLEOTIDE SEQUENCE</scope>
    <source>
        <strain evidence="2">BLCCT55</strain>
    </source>
</reference>
<organism evidence="2 3">
    <name type="scientific">Iningainema tapete BLCC-T55</name>
    <dbReference type="NCBI Taxonomy" id="2748662"/>
    <lineage>
        <taxon>Bacteria</taxon>
        <taxon>Bacillati</taxon>
        <taxon>Cyanobacteriota</taxon>
        <taxon>Cyanophyceae</taxon>
        <taxon>Nostocales</taxon>
        <taxon>Scytonemataceae</taxon>
        <taxon>Iningainema tapete</taxon>
    </lineage>
</organism>
<dbReference type="Proteomes" id="UP000629098">
    <property type="component" value="Unassembled WGS sequence"/>
</dbReference>
<name>A0A8J7CH32_9CYAN</name>
<dbReference type="SUPFAM" id="SSF51206">
    <property type="entry name" value="cAMP-binding domain-like"/>
    <property type="match status" value="1"/>
</dbReference>
<dbReference type="EMBL" id="JACXAE010000106">
    <property type="protein sequence ID" value="MBD2777150.1"/>
    <property type="molecule type" value="Genomic_DNA"/>
</dbReference>
<protein>
    <submittedName>
        <fullName evidence="2">Crp/Fnr family transcriptional regulator</fullName>
    </submittedName>
</protein>
<dbReference type="GO" id="GO:0005829">
    <property type="term" value="C:cytosol"/>
    <property type="evidence" value="ECO:0007669"/>
    <property type="project" value="TreeGrafter"/>
</dbReference>
<comment type="caution">
    <text evidence="2">The sequence shown here is derived from an EMBL/GenBank/DDBJ whole genome shotgun (WGS) entry which is preliminary data.</text>
</comment>
<feature type="domain" description="Cyclic nucleotide-binding" evidence="1">
    <location>
        <begin position="11"/>
        <end position="113"/>
    </location>
</feature>
<dbReference type="CDD" id="cd00038">
    <property type="entry name" value="CAP_ED"/>
    <property type="match status" value="1"/>
</dbReference>
<sequence>MYEKMFQALDQLVVLSEQQREDLKRVTTPQELPKDSILLEQGHICNHLHFLVEGAVRYYYHQDDKEITSGFRFEGDFINSFYSFISRKPSKESIVLMSDCKLVTISYDSLQYLYNKDSVWNRLGRLSIESYYIQLEEHFFSLQSQTASERYAHLLQQHADILNRVKLGHLASYLGVTQETLSRIRAKYRHRQRLRN</sequence>
<dbReference type="Pfam" id="PF00027">
    <property type="entry name" value="cNMP_binding"/>
    <property type="match status" value="1"/>
</dbReference>
<accession>A0A8J7CH32</accession>
<evidence type="ECO:0000259" key="1">
    <source>
        <dbReference type="PROSITE" id="PS50042"/>
    </source>
</evidence>
<dbReference type="AlphaFoldDB" id="A0A8J7CH32"/>
<keyword evidence="3" id="KW-1185">Reference proteome</keyword>
<dbReference type="InterPro" id="IPR014710">
    <property type="entry name" value="RmlC-like_jellyroll"/>
</dbReference>
<dbReference type="InterPro" id="IPR000595">
    <property type="entry name" value="cNMP-bd_dom"/>
</dbReference>
<dbReference type="InterPro" id="IPR050397">
    <property type="entry name" value="Env_Response_Regulators"/>
</dbReference>
<dbReference type="RefSeq" id="WP_190836222.1">
    <property type="nucleotide sequence ID" value="NZ_CAWPPI010000106.1"/>
</dbReference>
<dbReference type="Gene3D" id="2.60.120.10">
    <property type="entry name" value="Jelly Rolls"/>
    <property type="match status" value="1"/>
</dbReference>
<proteinExistence type="predicted"/>
<dbReference type="InterPro" id="IPR018490">
    <property type="entry name" value="cNMP-bd_dom_sf"/>
</dbReference>
<evidence type="ECO:0000313" key="2">
    <source>
        <dbReference type="EMBL" id="MBD2777150.1"/>
    </source>
</evidence>
<dbReference type="PANTHER" id="PTHR24567:SF76">
    <property type="entry name" value="CYCLIC NUCLEOTIDE-BINDING DOMAIN PROTEIN"/>
    <property type="match status" value="1"/>
</dbReference>
<dbReference type="GO" id="GO:0003700">
    <property type="term" value="F:DNA-binding transcription factor activity"/>
    <property type="evidence" value="ECO:0007669"/>
    <property type="project" value="TreeGrafter"/>
</dbReference>